<evidence type="ECO:0000256" key="6">
    <source>
        <dbReference type="ARBA" id="ARBA00022801"/>
    </source>
</evidence>
<gene>
    <name evidence="12" type="ORF">WJX73_003365</name>
</gene>
<comment type="similarity">
    <text evidence="2">Belongs to the REXO4 family.</text>
</comment>
<dbReference type="EMBL" id="JALJOQ010000053">
    <property type="protein sequence ID" value="KAK9804077.1"/>
    <property type="molecule type" value="Genomic_DNA"/>
</dbReference>
<feature type="compositionally biased region" description="Polar residues" evidence="10">
    <location>
        <begin position="15"/>
        <end position="31"/>
    </location>
</feature>
<keyword evidence="13" id="KW-1185">Reference proteome</keyword>
<evidence type="ECO:0000256" key="5">
    <source>
        <dbReference type="ARBA" id="ARBA00022722"/>
    </source>
</evidence>
<evidence type="ECO:0000256" key="4">
    <source>
        <dbReference type="ARBA" id="ARBA00022552"/>
    </source>
</evidence>
<dbReference type="CDD" id="cd06144">
    <property type="entry name" value="REX4_like"/>
    <property type="match status" value="1"/>
</dbReference>
<organism evidence="12 13">
    <name type="scientific">Symbiochloris irregularis</name>
    <dbReference type="NCBI Taxonomy" id="706552"/>
    <lineage>
        <taxon>Eukaryota</taxon>
        <taxon>Viridiplantae</taxon>
        <taxon>Chlorophyta</taxon>
        <taxon>core chlorophytes</taxon>
        <taxon>Trebouxiophyceae</taxon>
        <taxon>Trebouxiales</taxon>
        <taxon>Trebouxiaceae</taxon>
        <taxon>Symbiochloris</taxon>
    </lineage>
</organism>
<dbReference type="PANTHER" id="PTHR12801">
    <property type="entry name" value="RNA EXONUCLEASE REXO1 / RECO3 FAMILY MEMBER-RELATED"/>
    <property type="match status" value="1"/>
</dbReference>
<dbReference type="InterPro" id="IPR047021">
    <property type="entry name" value="REXO1/3/4-like"/>
</dbReference>
<feature type="compositionally biased region" description="Basic and acidic residues" evidence="10">
    <location>
        <begin position="1"/>
        <end position="11"/>
    </location>
</feature>
<evidence type="ECO:0000313" key="12">
    <source>
        <dbReference type="EMBL" id="KAK9804077.1"/>
    </source>
</evidence>
<evidence type="ECO:0000256" key="2">
    <source>
        <dbReference type="ARBA" id="ARBA00010489"/>
    </source>
</evidence>
<dbReference type="Gene3D" id="3.30.420.10">
    <property type="entry name" value="Ribonuclease H-like superfamily/Ribonuclease H"/>
    <property type="match status" value="1"/>
</dbReference>
<dbReference type="PANTHER" id="PTHR12801:SF45">
    <property type="entry name" value="RNA EXONUCLEASE 4"/>
    <property type="match status" value="1"/>
</dbReference>
<dbReference type="SUPFAM" id="SSF53098">
    <property type="entry name" value="Ribonuclease H-like"/>
    <property type="match status" value="1"/>
</dbReference>
<dbReference type="InterPro" id="IPR037431">
    <property type="entry name" value="REX4_DEDDh_dom"/>
</dbReference>
<dbReference type="GO" id="GO:0008408">
    <property type="term" value="F:3'-5' exonuclease activity"/>
    <property type="evidence" value="ECO:0007669"/>
    <property type="project" value="InterPro"/>
</dbReference>
<dbReference type="GO" id="GO:0006364">
    <property type="term" value="P:rRNA processing"/>
    <property type="evidence" value="ECO:0007669"/>
    <property type="project" value="UniProtKB-KW"/>
</dbReference>
<sequence length="313" mass="34189">MKVQAGKDNHASTKPLASSIPTSTAVPKQGAQQSANWLAIKAALHKQQQQQQQNGQAKGNSFGRKRRKLHAMRDLSMQVQDRDRAGLQAKRGPVEARGNATGPTAVMALDCEMVGVGPQGVRSALARVCIVNDCGHVLLDKHVKPAEPVTDYRTFVSGVRRHHLVDAPAFADVRAEVEALLNGRTIVGHALHNDLQALELEHPQHMIRDTAKYPPLMVTTAAGRKPHARSLRALALEHLALVIQAGEHTPVDDARAALYLYQQHHKEWNYRASRGTVHMLQAPVKADLESGAELVGNDALFRQLAAKDDMVDL</sequence>
<dbReference type="SMART" id="SM00479">
    <property type="entry name" value="EXOIII"/>
    <property type="match status" value="1"/>
</dbReference>
<evidence type="ECO:0000256" key="1">
    <source>
        <dbReference type="ARBA" id="ARBA00004123"/>
    </source>
</evidence>
<dbReference type="InterPro" id="IPR013520">
    <property type="entry name" value="Ribonucl_H"/>
</dbReference>
<proteinExistence type="inferred from homology"/>
<evidence type="ECO:0000259" key="11">
    <source>
        <dbReference type="SMART" id="SM00479"/>
    </source>
</evidence>
<dbReference type="InterPro" id="IPR036397">
    <property type="entry name" value="RNaseH_sf"/>
</dbReference>
<evidence type="ECO:0000256" key="3">
    <source>
        <dbReference type="ARBA" id="ARBA00016937"/>
    </source>
</evidence>
<feature type="region of interest" description="Disordered" evidence="10">
    <location>
        <begin position="44"/>
        <end position="64"/>
    </location>
</feature>
<comment type="function">
    <text evidence="9">Exoribonuclease involved in ribosome biosynthesis. Involved in the processing of ITS1, the internal transcribed spacer localized between the 18S and 5.8S rRNAs.</text>
</comment>
<evidence type="ECO:0000256" key="10">
    <source>
        <dbReference type="SAM" id="MobiDB-lite"/>
    </source>
</evidence>
<keyword evidence="8" id="KW-0539">Nucleus</keyword>
<dbReference type="GO" id="GO:0005634">
    <property type="term" value="C:nucleus"/>
    <property type="evidence" value="ECO:0007669"/>
    <property type="project" value="UniProtKB-SubCell"/>
</dbReference>
<keyword evidence="7" id="KW-0269">Exonuclease</keyword>
<keyword evidence="5" id="KW-0540">Nuclease</keyword>
<accession>A0AAW1P470</accession>
<comment type="subcellular location">
    <subcellularLocation>
        <location evidence="1">Nucleus</location>
    </subcellularLocation>
</comment>
<comment type="caution">
    <text evidence="12">The sequence shown here is derived from an EMBL/GenBank/DDBJ whole genome shotgun (WGS) entry which is preliminary data.</text>
</comment>
<evidence type="ECO:0000256" key="8">
    <source>
        <dbReference type="ARBA" id="ARBA00023242"/>
    </source>
</evidence>
<feature type="region of interest" description="Disordered" evidence="10">
    <location>
        <begin position="1"/>
        <end position="31"/>
    </location>
</feature>
<reference evidence="12 13" key="1">
    <citation type="journal article" date="2024" name="Nat. Commun.">
        <title>Phylogenomics reveals the evolutionary origins of lichenization in chlorophyte algae.</title>
        <authorList>
            <person name="Puginier C."/>
            <person name="Libourel C."/>
            <person name="Otte J."/>
            <person name="Skaloud P."/>
            <person name="Haon M."/>
            <person name="Grisel S."/>
            <person name="Petersen M."/>
            <person name="Berrin J.G."/>
            <person name="Delaux P.M."/>
            <person name="Dal Grande F."/>
            <person name="Keller J."/>
        </authorList>
    </citation>
    <scope>NUCLEOTIDE SEQUENCE [LARGE SCALE GENOMIC DNA]</scope>
    <source>
        <strain evidence="12 13">SAG 2036</strain>
    </source>
</reference>
<evidence type="ECO:0000256" key="7">
    <source>
        <dbReference type="ARBA" id="ARBA00022839"/>
    </source>
</evidence>
<dbReference type="AlphaFoldDB" id="A0AAW1P470"/>
<dbReference type="FunFam" id="3.30.420.10:FF:000007">
    <property type="entry name" value="Interferon-stimulated exonuclease gene 20"/>
    <property type="match status" value="1"/>
</dbReference>
<evidence type="ECO:0000256" key="9">
    <source>
        <dbReference type="ARBA" id="ARBA00025599"/>
    </source>
</evidence>
<name>A0AAW1P470_9CHLO</name>
<feature type="domain" description="Exonuclease" evidence="11">
    <location>
        <begin position="105"/>
        <end position="270"/>
    </location>
</feature>
<dbReference type="Pfam" id="PF00929">
    <property type="entry name" value="RNase_T"/>
    <property type="match status" value="1"/>
</dbReference>
<evidence type="ECO:0000313" key="13">
    <source>
        <dbReference type="Proteomes" id="UP001465755"/>
    </source>
</evidence>
<dbReference type="InterPro" id="IPR012337">
    <property type="entry name" value="RNaseH-like_sf"/>
</dbReference>
<keyword evidence="6" id="KW-0378">Hydrolase</keyword>
<protein>
    <recommendedName>
        <fullName evidence="3">RNA exonuclease 4</fullName>
    </recommendedName>
</protein>
<dbReference type="Proteomes" id="UP001465755">
    <property type="component" value="Unassembled WGS sequence"/>
</dbReference>
<dbReference type="GO" id="GO:0003676">
    <property type="term" value="F:nucleic acid binding"/>
    <property type="evidence" value="ECO:0007669"/>
    <property type="project" value="InterPro"/>
</dbReference>
<keyword evidence="4" id="KW-0698">rRNA processing</keyword>